<accession>A0A498IN65</accession>
<evidence type="ECO:0000313" key="2">
    <source>
        <dbReference type="EMBL" id="RXH82921.1"/>
    </source>
</evidence>
<comment type="caution">
    <text evidence="2">The sequence shown here is derived from an EMBL/GenBank/DDBJ whole genome shotgun (WGS) entry which is preliminary data.</text>
</comment>
<dbReference type="Gene3D" id="3.30.750.24">
    <property type="entry name" value="STAS domain"/>
    <property type="match status" value="1"/>
</dbReference>
<dbReference type="Pfam" id="PF01740">
    <property type="entry name" value="STAS"/>
    <property type="match status" value="1"/>
</dbReference>
<dbReference type="CDD" id="cd07042">
    <property type="entry name" value="STAS_SulP_like_sulfate_transporter"/>
    <property type="match status" value="1"/>
</dbReference>
<proteinExistence type="predicted"/>
<dbReference type="EMBL" id="RDQH01000337">
    <property type="protein sequence ID" value="RXH82921.1"/>
    <property type="molecule type" value="Genomic_DNA"/>
</dbReference>
<protein>
    <recommendedName>
        <fullName evidence="1">STAS domain-containing protein</fullName>
    </recommendedName>
</protein>
<reference evidence="2 3" key="1">
    <citation type="submission" date="2018-10" db="EMBL/GenBank/DDBJ databases">
        <title>A high-quality apple genome assembly.</title>
        <authorList>
            <person name="Hu J."/>
        </authorList>
    </citation>
    <scope>NUCLEOTIDE SEQUENCE [LARGE SCALE GENOMIC DNA]</scope>
    <source>
        <strain evidence="3">cv. HFTH1</strain>
        <tissue evidence="2">Young leaf</tissue>
    </source>
</reference>
<evidence type="ECO:0000313" key="3">
    <source>
        <dbReference type="Proteomes" id="UP000290289"/>
    </source>
</evidence>
<dbReference type="InterPro" id="IPR002645">
    <property type="entry name" value="STAS_dom"/>
</dbReference>
<organism evidence="2 3">
    <name type="scientific">Malus domestica</name>
    <name type="common">Apple</name>
    <name type="synonym">Pyrus malus</name>
    <dbReference type="NCBI Taxonomy" id="3750"/>
    <lineage>
        <taxon>Eukaryota</taxon>
        <taxon>Viridiplantae</taxon>
        <taxon>Streptophyta</taxon>
        <taxon>Embryophyta</taxon>
        <taxon>Tracheophyta</taxon>
        <taxon>Spermatophyta</taxon>
        <taxon>Magnoliopsida</taxon>
        <taxon>eudicotyledons</taxon>
        <taxon>Gunneridae</taxon>
        <taxon>Pentapetalae</taxon>
        <taxon>rosids</taxon>
        <taxon>fabids</taxon>
        <taxon>Rosales</taxon>
        <taxon>Rosaceae</taxon>
        <taxon>Amygdaloideae</taxon>
        <taxon>Maleae</taxon>
        <taxon>Malus</taxon>
    </lineage>
</organism>
<gene>
    <name evidence="2" type="ORF">DVH24_003419</name>
</gene>
<dbReference type="Proteomes" id="UP000290289">
    <property type="component" value="Chromosome 11"/>
</dbReference>
<dbReference type="SUPFAM" id="SSF52091">
    <property type="entry name" value="SpoIIaa-like"/>
    <property type="match status" value="1"/>
</dbReference>
<dbReference type="STRING" id="3750.A0A498IN65"/>
<dbReference type="AlphaFoldDB" id="A0A498IN65"/>
<dbReference type="PROSITE" id="PS50801">
    <property type="entry name" value="STAS"/>
    <property type="match status" value="1"/>
</dbReference>
<evidence type="ECO:0000259" key="1">
    <source>
        <dbReference type="PROSITE" id="PS50801"/>
    </source>
</evidence>
<sequence length="68" mass="7556">MGETSLHYVIIDIGTVGTIDTSGITMLEEVQKNVDRKGLKLVIANPRSKVIKKLAKSKFTKKIGKEWV</sequence>
<name>A0A498IN65_MALDO</name>
<feature type="domain" description="STAS" evidence="1">
    <location>
        <begin position="1"/>
        <end position="68"/>
    </location>
</feature>
<dbReference type="InterPro" id="IPR036513">
    <property type="entry name" value="STAS_dom_sf"/>
</dbReference>
<keyword evidence="3" id="KW-1185">Reference proteome</keyword>